<organism evidence="2 3">
    <name type="scientific">Geodermatophilus sabuli</name>
    <dbReference type="NCBI Taxonomy" id="1564158"/>
    <lineage>
        <taxon>Bacteria</taxon>
        <taxon>Bacillati</taxon>
        <taxon>Actinomycetota</taxon>
        <taxon>Actinomycetes</taxon>
        <taxon>Geodermatophilales</taxon>
        <taxon>Geodermatophilaceae</taxon>
        <taxon>Geodermatophilus</taxon>
    </lineage>
</organism>
<evidence type="ECO:0000313" key="2">
    <source>
        <dbReference type="EMBL" id="SNX97417.1"/>
    </source>
</evidence>
<proteinExistence type="predicted"/>
<feature type="domain" description="Hemerythrin-like" evidence="1">
    <location>
        <begin position="21"/>
        <end position="144"/>
    </location>
</feature>
<dbReference type="InterPro" id="IPR012312">
    <property type="entry name" value="Hemerythrin-like"/>
</dbReference>
<name>A0A285EEL5_9ACTN</name>
<dbReference type="OrthoDB" id="8225825at2"/>
<sequence length="161" mass="16810">MPNPFDEHVLDRSRAAALGAELVRIHDGLRAQLRRLQAAAAAGAAPDARRPLPVHCLAFCAALTRHHTGEDAGAFPALVAAFPELRPVLGKMAEDHAMISGIALRVEQIAGELAVGGDGLRLAGELDGLAAIMESHFSFEERRIRAALDALGGSAADLLGA</sequence>
<dbReference type="Gene3D" id="1.20.120.520">
    <property type="entry name" value="nmb1532 protein domain like"/>
    <property type="match status" value="1"/>
</dbReference>
<dbReference type="AlphaFoldDB" id="A0A285EEL5"/>
<gene>
    <name evidence="2" type="ORF">SAMN06893097_10757</name>
</gene>
<keyword evidence="3" id="KW-1185">Reference proteome</keyword>
<evidence type="ECO:0000313" key="3">
    <source>
        <dbReference type="Proteomes" id="UP000219514"/>
    </source>
</evidence>
<dbReference type="EMBL" id="OBDO01000007">
    <property type="protein sequence ID" value="SNX97417.1"/>
    <property type="molecule type" value="Genomic_DNA"/>
</dbReference>
<dbReference type="Pfam" id="PF01814">
    <property type="entry name" value="Hemerythrin"/>
    <property type="match status" value="1"/>
</dbReference>
<protein>
    <submittedName>
        <fullName evidence="2">Hemerythrin HHE cation binding domain-containing protein</fullName>
    </submittedName>
</protein>
<reference evidence="2 3" key="1">
    <citation type="submission" date="2017-09" db="EMBL/GenBank/DDBJ databases">
        <authorList>
            <person name="Ehlers B."/>
            <person name="Leendertz F.H."/>
        </authorList>
    </citation>
    <scope>NUCLEOTIDE SEQUENCE [LARGE SCALE GENOMIC DNA]</scope>
    <source>
        <strain evidence="2 3">DSM 46844</strain>
    </source>
</reference>
<dbReference type="RefSeq" id="WP_097207397.1">
    <property type="nucleotide sequence ID" value="NZ_JACHXB010000006.1"/>
</dbReference>
<accession>A0A285EEL5</accession>
<evidence type="ECO:0000259" key="1">
    <source>
        <dbReference type="Pfam" id="PF01814"/>
    </source>
</evidence>
<dbReference type="Proteomes" id="UP000219514">
    <property type="component" value="Unassembled WGS sequence"/>
</dbReference>